<dbReference type="PANTHER" id="PTHR34472:SF1">
    <property type="entry name" value="SULFUR CARRIER PROTEIN THIS"/>
    <property type="match status" value="1"/>
</dbReference>
<gene>
    <name evidence="1" type="primary">thiS</name>
    <name evidence="1" type="ORF">KDL01_02970</name>
</gene>
<comment type="caution">
    <text evidence="1">The sequence shown here is derived from an EMBL/GenBank/DDBJ whole genome shotgun (WGS) entry which is preliminary data.</text>
</comment>
<reference evidence="1" key="1">
    <citation type="submission" date="2021-04" db="EMBL/GenBank/DDBJ databases">
        <title>Genome based classification of Actinospica acidithermotolerans sp. nov., an actinobacterium isolated from an Indonesian hot spring.</title>
        <authorList>
            <person name="Kusuma A.B."/>
            <person name="Putra K.E."/>
            <person name="Nafisah S."/>
            <person name="Loh J."/>
            <person name="Nouioui I."/>
            <person name="Goodfellow M."/>
        </authorList>
    </citation>
    <scope>NUCLEOTIDE SEQUENCE</scope>
    <source>
        <strain evidence="1">CSCA 57</strain>
    </source>
</reference>
<dbReference type="CDD" id="cd00565">
    <property type="entry name" value="Ubl_ThiS"/>
    <property type="match status" value="1"/>
</dbReference>
<dbReference type="Gene3D" id="3.10.20.30">
    <property type="match status" value="1"/>
</dbReference>
<dbReference type="AlphaFoldDB" id="A0A941ER08"/>
<dbReference type="InterPro" id="IPR010035">
    <property type="entry name" value="Thi_S"/>
</dbReference>
<dbReference type="Proteomes" id="UP000675781">
    <property type="component" value="Unassembled WGS sequence"/>
</dbReference>
<organism evidence="1 2">
    <name type="scientific">Actinospica durhamensis</name>
    <dbReference type="NCBI Taxonomy" id="1508375"/>
    <lineage>
        <taxon>Bacteria</taxon>
        <taxon>Bacillati</taxon>
        <taxon>Actinomycetota</taxon>
        <taxon>Actinomycetes</taxon>
        <taxon>Catenulisporales</taxon>
        <taxon>Actinospicaceae</taxon>
        <taxon>Actinospica</taxon>
    </lineage>
</organism>
<dbReference type="RefSeq" id="WP_212526737.1">
    <property type="nucleotide sequence ID" value="NZ_JAGSOG010000007.1"/>
</dbReference>
<dbReference type="SUPFAM" id="SSF54285">
    <property type="entry name" value="MoaD/ThiS"/>
    <property type="match status" value="1"/>
</dbReference>
<dbReference type="InterPro" id="IPR003749">
    <property type="entry name" value="ThiS/MoaD-like"/>
</dbReference>
<proteinExistence type="predicted"/>
<dbReference type="InterPro" id="IPR016155">
    <property type="entry name" value="Mopterin_synth/thiamin_S_b"/>
</dbReference>
<keyword evidence="2" id="KW-1185">Reference proteome</keyword>
<protein>
    <submittedName>
        <fullName evidence="1">Sulfur carrier protein ThiS</fullName>
    </submittedName>
</protein>
<name>A0A941ER08_9ACTN</name>
<accession>A0A941ER08</accession>
<sequence length="70" mass="7228">MNPSITVSVNGERCELPAGRRLDALVAERSPSRSGVAVAVDGEVVPRASWPETVLADGAEIEILTAVQGG</sequence>
<dbReference type="NCBIfam" id="TIGR01683">
    <property type="entry name" value="thiS"/>
    <property type="match status" value="1"/>
</dbReference>
<evidence type="ECO:0000313" key="1">
    <source>
        <dbReference type="EMBL" id="MBR7832204.1"/>
    </source>
</evidence>
<evidence type="ECO:0000313" key="2">
    <source>
        <dbReference type="Proteomes" id="UP000675781"/>
    </source>
</evidence>
<dbReference type="InterPro" id="IPR012675">
    <property type="entry name" value="Beta-grasp_dom_sf"/>
</dbReference>
<dbReference type="EMBL" id="JAGSOG010000007">
    <property type="protein sequence ID" value="MBR7832204.1"/>
    <property type="molecule type" value="Genomic_DNA"/>
</dbReference>
<dbReference type="PANTHER" id="PTHR34472">
    <property type="entry name" value="SULFUR CARRIER PROTEIN THIS"/>
    <property type="match status" value="1"/>
</dbReference>
<dbReference type="Pfam" id="PF02597">
    <property type="entry name" value="ThiS"/>
    <property type="match status" value="1"/>
</dbReference>